<proteinExistence type="predicted"/>
<comment type="caution">
    <text evidence="1">The sequence shown here is derived from an EMBL/GenBank/DDBJ whole genome shotgun (WGS) entry which is preliminary data.</text>
</comment>
<sequence length="254" mass="29655">MVPAIIIAKGHSNRLPHKNILPFCGLPLVEWSIIQASSAHLIDKVFLSTDSEHIAEIGRKYNAEIIWRKSKVGEEVSGGYVVTYALRELQKKYDFDVFCSLLPTSPCREPNDIDRAVKAFNENKRNITRLSALYCPKEMTVYEKVTWRTDGNYYFPVIWNKNYRYLNGNSNVYISYVNNYLNLLSKPEGDNAIDLRWEVYGIPENGIAGYIEIEWYQQFDIDDKDDFEFCEILMERYILKGRGPEIYKQYARSK</sequence>
<organism evidence="1">
    <name type="scientific">marine sediment metagenome</name>
    <dbReference type="NCBI Taxonomy" id="412755"/>
    <lineage>
        <taxon>unclassified sequences</taxon>
        <taxon>metagenomes</taxon>
        <taxon>ecological metagenomes</taxon>
    </lineage>
</organism>
<dbReference type="EMBL" id="LAZR01017334">
    <property type="protein sequence ID" value="KKM00852.1"/>
    <property type="molecule type" value="Genomic_DNA"/>
</dbReference>
<dbReference type="PANTHER" id="PTHR21485:SF3">
    <property type="entry name" value="N-ACYLNEURAMINATE CYTIDYLYLTRANSFERASE"/>
    <property type="match status" value="1"/>
</dbReference>
<dbReference type="PANTHER" id="PTHR21485">
    <property type="entry name" value="HAD SUPERFAMILY MEMBERS CMAS AND KDSC"/>
    <property type="match status" value="1"/>
</dbReference>
<name>A0A0F9HCL1_9ZZZZ</name>
<accession>A0A0F9HCL1</accession>
<protein>
    <recommendedName>
        <fullName evidence="2">Acylneuraminate cytidylyltransferase</fullName>
    </recommendedName>
</protein>
<dbReference type="InterPro" id="IPR050793">
    <property type="entry name" value="CMP-NeuNAc_synthase"/>
</dbReference>
<dbReference type="InterPro" id="IPR003329">
    <property type="entry name" value="Cytidylyl_trans"/>
</dbReference>
<gene>
    <name evidence="1" type="ORF">LCGC14_1800260</name>
</gene>
<evidence type="ECO:0000313" key="1">
    <source>
        <dbReference type="EMBL" id="KKM00852.1"/>
    </source>
</evidence>
<dbReference type="Pfam" id="PF02348">
    <property type="entry name" value="CTP_transf_3"/>
    <property type="match status" value="1"/>
</dbReference>
<dbReference type="GO" id="GO:0008781">
    <property type="term" value="F:N-acylneuraminate cytidylyltransferase activity"/>
    <property type="evidence" value="ECO:0007669"/>
    <property type="project" value="TreeGrafter"/>
</dbReference>
<reference evidence="1" key="1">
    <citation type="journal article" date="2015" name="Nature">
        <title>Complex archaea that bridge the gap between prokaryotes and eukaryotes.</title>
        <authorList>
            <person name="Spang A."/>
            <person name="Saw J.H."/>
            <person name="Jorgensen S.L."/>
            <person name="Zaremba-Niedzwiedzka K."/>
            <person name="Martijn J."/>
            <person name="Lind A.E."/>
            <person name="van Eijk R."/>
            <person name="Schleper C."/>
            <person name="Guy L."/>
            <person name="Ettema T.J."/>
        </authorList>
    </citation>
    <scope>NUCLEOTIDE SEQUENCE</scope>
</reference>
<evidence type="ECO:0008006" key="2">
    <source>
        <dbReference type="Google" id="ProtNLM"/>
    </source>
</evidence>
<dbReference type="AlphaFoldDB" id="A0A0F9HCL1"/>
<dbReference type="InterPro" id="IPR029044">
    <property type="entry name" value="Nucleotide-diphossugar_trans"/>
</dbReference>
<dbReference type="SUPFAM" id="SSF53448">
    <property type="entry name" value="Nucleotide-diphospho-sugar transferases"/>
    <property type="match status" value="1"/>
</dbReference>
<dbReference type="Gene3D" id="3.90.550.10">
    <property type="entry name" value="Spore Coat Polysaccharide Biosynthesis Protein SpsA, Chain A"/>
    <property type="match status" value="1"/>
</dbReference>